<feature type="non-terminal residue" evidence="3">
    <location>
        <position position="1"/>
    </location>
</feature>
<protein>
    <recommendedName>
        <fullName evidence="5">Annexin</fullName>
    </recommendedName>
</protein>
<dbReference type="GO" id="GO:0001786">
    <property type="term" value="F:phosphatidylserine binding"/>
    <property type="evidence" value="ECO:0007669"/>
    <property type="project" value="TreeGrafter"/>
</dbReference>
<feature type="region of interest" description="Disordered" evidence="1">
    <location>
        <begin position="676"/>
        <end position="719"/>
    </location>
</feature>
<keyword evidence="4" id="KW-1185">Reference proteome</keyword>
<evidence type="ECO:0008006" key="5">
    <source>
        <dbReference type="Google" id="ProtNLM"/>
    </source>
</evidence>
<keyword evidence="2" id="KW-1133">Transmembrane helix</keyword>
<feature type="compositionally biased region" description="Polar residues" evidence="1">
    <location>
        <begin position="578"/>
        <end position="596"/>
    </location>
</feature>
<feature type="region of interest" description="Disordered" evidence="1">
    <location>
        <begin position="340"/>
        <end position="379"/>
    </location>
</feature>
<dbReference type="Gene3D" id="1.10.220.10">
    <property type="entry name" value="Annexin"/>
    <property type="match status" value="3"/>
</dbReference>
<sequence>RSLAPCYFNKATPCHLSNRLRPQLALQPSQIKMRTASLLLALGVTQLGLAAPVPQSWEDLVLPEGLSSRSVPVTRVSRRSTKTDETPDLDSTRSSLNSGIAFDNRPLTPSGTVPASEALTATRPLHTAFLQALSKGKDAVMVIVDVEDDGTPVVSAVPVAVAHHFPAYEAITEVDAATMRPVEVVKVIEVASGGAKTKKVWATQAKTGPAPSRSTTGEMLKGLYADYTPCWKKTTARVHRLARGKSDLIVVGAFLALTVMLWTLQVMSGVILRSCSDWLGSRQGTIRLEGGERDPCPEDYELEKTTETVLRLAPDPGNCFLGNNEPSVVNCLTAMSFQVDDRGRRTRSRSPGRRERSRSPAVPHVMEAREPSYAYPEDDLDERDRYALARRADQAAPEPPGAFPGAPVVSSAGGIPYPEDESLFPGSRSMYGYDNRAPASPGYGRPVSPAAAGGPGSYYPDARNPRDRPEEPRIRTAEPRDSRDSRPIDDDKLKYLPQKYARPSSRPGPDDRDRDQRTPRAKSPRPSSPPSQYKYAEPPQYQYGQVDDKSQRGYEKRKDEDDLTYGVDPYGRRDASPNPATRYSQAPPSPGPSRQKQYYGESRSDTSSNVLTVEPGGGDRRSGRRDRSPQPPHQRMSSLSVNNAHAPAAGMTLAAAPGSPLLESYRGTYQDMSPMPSPLLLASNAGPNVMEPLSPLGSDDERGTRRRRARFHDDPEDNATRLANALKGTKKDSAPDTNPLIEILPGLSHEQIMELRTEYKSIVKTGADRKGVNIAKHIRSRLKDADPSLMKACYAVALGRWESEAYWANFWYQGDKTRRELLIESLMGRSNDEIRLIKDSFSDKKYDNSLTKCMKTELKEDKFKKAVLMVLDERRMDDVDQYGRRLPLDFHLVDQDVDDLRRAVKSEKGGESLMIGIVVQRSDEHLREVLKTYERAYRTNFARDALKKSGNLVGELLAHILNGVINKPVRDALLLNHALTASKRDGLRKDLLISRLVRYHWDHAHMEAIKRAYRERYRVDLQEAVREGTSGEWGQFCHELCIYRMPNDVKSVERVQVRLISSSGEQNPPSTGIALFRTQVSSSSLQPIYLRDRVRRGRQKVELTSPGYRTTPSTRPPQSPFLSAGEQSKIPLSLLLSVADVLLNLLLLPRSCPPHASSPAPQLDPSSSSDEEQQQQQQLEQAESEVEVSESESTVTIPSSSSP</sequence>
<evidence type="ECO:0000313" key="3">
    <source>
        <dbReference type="EMBL" id="CRK33478.1"/>
    </source>
</evidence>
<dbReference type="GO" id="GO:0005509">
    <property type="term" value="F:calcium ion binding"/>
    <property type="evidence" value="ECO:0007669"/>
    <property type="project" value="InterPro"/>
</dbReference>
<dbReference type="EMBL" id="CVQH01022527">
    <property type="protein sequence ID" value="CRK33478.1"/>
    <property type="molecule type" value="Genomic_DNA"/>
</dbReference>
<keyword evidence="2" id="KW-0812">Transmembrane</keyword>
<feature type="compositionally biased region" description="Low complexity" evidence="1">
    <location>
        <begin position="1163"/>
        <end position="1181"/>
    </location>
</feature>
<dbReference type="STRING" id="100787.A0A0G4MGQ6"/>
<dbReference type="SUPFAM" id="SSF47874">
    <property type="entry name" value="Annexin"/>
    <property type="match status" value="1"/>
</dbReference>
<feature type="region of interest" description="Disordered" evidence="1">
    <location>
        <begin position="441"/>
        <end position="644"/>
    </location>
</feature>
<feature type="region of interest" description="Disordered" evidence="1">
    <location>
        <begin position="71"/>
        <end position="111"/>
    </location>
</feature>
<feature type="region of interest" description="Disordered" evidence="1">
    <location>
        <begin position="1154"/>
        <end position="1203"/>
    </location>
</feature>
<feature type="region of interest" description="Disordered" evidence="1">
    <location>
        <begin position="1100"/>
        <end position="1124"/>
    </location>
</feature>
<dbReference type="AlphaFoldDB" id="A0A0G4MGQ6"/>
<dbReference type="PANTHER" id="PTHR10502">
    <property type="entry name" value="ANNEXIN"/>
    <property type="match status" value="1"/>
</dbReference>
<dbReference type="Proteomes" id="UP000044602">
    <property type="component" value="Unassembled WGS sequence"/>
</dbReference>
<proteinExistence type="predicted"/>
<organism evidence="3 4">
    <name type="scientific">Verticillium longisporum</name>
    <name type="common">Verticillium dahliae var. longisporum</name>
    <dbReference type="NCBI Taxonomy" id="100787"/>
    <lineage>
        <taxon>Eukaryota</taxon>
        <taxon>Fungi</taxon>
        <taxon>Dikarya</taxon>
        <taxon>Ascomycota</taxon>
        <taxon>Pezizomycotina</taxon>
        <taxon>Sordariomycetes</taxon>
        <taxon>Hypocreomycetidae</taxon>
        <taxon>Glomerellales</taxon>
        <taxon>Plectosphaerellaceae</taxon>
        <taxon>Verticillium</taxon>
    </lineage>
</organism>
<feature type="transmembrane region" description="Helical" evidence="2">
    <location>
        <begin position="248"/>
        <end position="272"/>
    </location>
</feature>
<keyword evidence="2" id="KW-0472">Membrane</keyword>
<dbReference type="GO" id="GO:0012506">
    <property type="term" value="C:vesicle membrane"/>
    <property type="evidence" value="ECO:0007669"/>
    <property type="project" value="TreeGrafter"/>
</dbReference>
<evidence type="ECO:0000256" key="2">
    <source>
        <dbReference type="SAM" id="Phobius"/>
    </source>
</evidence>
<dbReference type="GO" id="GO:0005634">
    <property type="term" value="C:nucleus"/>
    <property type="evidence" value="ECO:0007669"/>
    <property type="project" value="TreeGrafter"/>
</dbReference>
<feature type="compositionally biased region" description="Basic and acidic residues" evidence="1">
    <location>
        <begin position="508"/>
        <end position="518"/>
    </location>
</feature>
<accession>A0A0G4MGQ6</accession>
<feature type="compositionally biased region" description="Basic and acidic residues" evidence="1">
    <location>
        <begin position="546"/>
        <end position="560"/>
    </location>
</feature>
<dbReference type="PANTHER" id="PTHR10502:SF107">
    <property type="entry name" value="ANNEXIN ANXC4 (AFU_ORTHOLOGUE AFUA_3G07020)"/>
    <property type="match status" value="1"/>
</dbReference>
<dbReference type="InterPro" id="IPR037104">
    <property type="entry name" value="Annexin_sf"/>
</dbReference>
<evidence type="ECO:0000256" key="1">
    <source>
        <dbReference type="SAM" id="MobiDB-lite"/>
    </source>
</evidence>
<dbReference type="GO" id="GO:0005544">
    <property type="term" value="F:calcium-dependent phospholipid binding"/>
    <property type="evidence" value="ECO:0007669"/>
    <property type="project" value="InterPro"/>
</dbReference>
<name>A0A0G4MGQ6_VERLO</name>
<gene>
    <name evidence="3" type="ORF">BN1708_001156</name>
</gene>
<feature type="compositionally biased region" description="Basic and acidic residues" evidence="1">
    <location>
        <begin position="617"/>
        <end position="628"/>
    </location>
</feature>
<feature type="compositionally biased region" description="Basic and acidic residues" evidence="1">
    <location>
        <begin position="463"/>
        <end position="494"/>
    </location>
</feature>
<feature type="region of interest" description="Disordered" evidence="1">
    <location>
        <begin position="392"/>
        <end position="429"/>
    </location>
</feature>
<evidence type="ECO:0000313" key="4">
    <source>
        <dbReference type="Proteomes" id="UP000044602"/>
    </source>
</evidence>
<reference evidence="3 4" key="1">
    <citation type="submission" date="2015-05" db="EMBL/GenBank/DDBJ databases">
        <authorList>
            <person name="Wang D.B."/>
            <person name="Wang M."/>
        </authorList>
    </citation>
    <scope>NUCLEOTIDE SEQUENCE [LARGE SCALE GENOMIC DNA]</scope>
    <source>
        <strain evidence="3">VL1</strain>
    </source>
</reference>
<dbReference type="GO" id="GO:0005737">
    <property type="term" value="C:cytoplasm"/>
    <property type="evidence" value="ECO:0007669"/>
    <property type="project" value="TreeGrafter"/>
</dbReference>
<feature type="compositionally biased region" description="Low complexity" evidence="1">
    <location>
        <begin position="1191"/>
        <end position="1203"/>
    </location>
</feature>
<dbReference type="GO" id="GO:0005886">
    <property type="term" value="C:plasma membrane"/>
    <property type="evidence" value="ECO:0007669"/>
    <property type="project" value="TreeGrafter"/>
</dbReference>